<gene>
    <name evidence="1" type="ORF">LCGC14_2737280</name>
</gene>
<name>A0A0F9BEG6_9ZZZZ</name>
<comment type="caution">
    <text evidence="1">The sequence shown here is derived from an EMBL/GenBank/DDBJ whole genome shotgun (WGS) entry which is preliminary data.</text>
</comment>
<dbReference type="EMBL" id="LAZR01049703">
    <property type="protein sequence ID" value="KKK89024.1"/>
    <property type="molecule type" value="Genomic_DNA"/>
</dbReference>
<accession>A0A0F9BEG6</accession>
<feature type="non-terminal residue" evidence="1">
    <location>
        <position position="54"/>
    </location>
</feature>
<reference evidence="1" key="1">
    <citation type="journal article" date="2015" name="Nature">
        <title>Complex archaea that bridge the gap between prokaryotes and eukaryotes.</title>
        <authorList>
            <person name="Spang A."/>
            <person name="Saw J.H."/>
            <person name="Jorgensen S.L."/>
            <person name="Zaremba-Niedzwiedzka K."/>
            <person name="Martijn J."/>
            <person name="Lind A.E."/>
            <person name="van Eijk R."/>
            <person name="Schleper C."/>
            <person name="Guy L."/>
            <person name="Ettema T.J."/>
        </authorList>
    </citation>
    <scope>NUCLEOTIDE SEQUENCE</scope>
</reference>
<proteinExistence type="predicted"/>
<sequence>MVAARSSLFTAALAVALAQLCPSGADAQCPEFLPPQEVGTVQRGTINEASGLAA</sequence>
<dbReference type="AlphaFoldDB" id="A0A0F9BEG6"/>
<protein>
    <submittedName>
        <fullName evidence="1">Uncharacterized protein</fullName>
    </submittedName>
</protein>
<organism evidence="1">
    <name type="scientific">marine sediment metagenome</name>
    <dbReference type="NCBI Taxonomy" id="412755"/>
    <lineage>
        <taxon>unclassified sequences</taxon>
        <taxon>metagenomes</taxon>
        <taxon>ecological metagenomes</taxon>
    </lineage>
</organism>
<evidence type="ECO:0000313" key="1">
    <source>
        <dbReference type="EMBL" id="KKK89024.1"/>
    </source>
</evidence>